<protein>
    <recommendedName>
        <fullName evidence="2">La-related protein 1</fullName>
    </recommendedName>
</protein>
<feature type="compositionally biased region" description="Low complexity" evidence="4">
    <location>
        <begin position="835"/>
        <end position="860"/>
    </location>
</feature>
<proteinExistence type="predicted"/>
<dbReference type="Gene3D" id="1.10.10.10">
    <property type="entry name" value="Winged helix-like DNA-binding domain superfamily/Winged helix DNA-binding domain"/>
    <property type="match status" value="1"/>
</dbReference>
<organism evidence="6 7">
    <name type="scientific">Drosophila yakuba</name>
    <name type="common">Fruit fly</name>
    <dbReference type="NCBI Taxonomy" id="7245"/>
    <lineage>
        <taxon>Eukaryota</taxon>
        <taxon>Metazoa</taxon>
        <taxon>Ecdysozoa</taxon>
        <taxon>Arthropoda</taxon>
        <taxon>Hexapoda</taxon>
        <taxon>Insecta</taxon>
        <taxon>Pterygota</taxon>
        <taxon>Neoptera</taxon>
        <taxon>Endopterygota</taxon>
        <taxon>Diptera</taxon>
        <taxon>Brachycera</taxon>
        <taxon>Muscomorpha</taxon>
        <taxon>Ephydroidea</taxon>
        <taxon>Drosophilidae</taxon>
        <taxon>Drosophila</taxon>
        <taxon>Sophophora</taxon>
    </lineage>
</organism>
<reference evidence="6" key="1">
    <citation type="submission" date="2006-01" db="EMBL/GenBank/DDBJ databases">
        <title>The Genome of Drosophila yakuba.</title>
        <authorList>
            <consortium name="The Drosophila yakuba Sequencing Consortium"/>
        </authorList>
    </citation>
    <scope>NUCLEOTIDE SEQUENCE</scope>
    <source>
        <strain evidence="6">Tai18E2</strain>
    </source>
</reference>
<name>A0A0R1E4U7_DROYA</name>
<dbReference type="PANTHER" id="PTHR22792:SF132">
    <property type="entry name" value="LA-RELATED PROTEIN 1"/>
    <property type="match status" value="1"/>
</dbReference>
<dbReference type="InterPro" id="IPR036390">
    <property type="entry name" value="WH_DNA-bd_sf"/>
</dbReference>
<reference evidence="6 7" key="3">
    <citation type="journal article" date="2007" name="PLoS Biol.">
        <title>Principles of genome evolution in the Drosophila melanogaster species group.</title>
        <authorList>
            <person name="Ranz J.M."/>
            <person name="Maurin D."/>
            <person name="Chan Y.S."/>
            <person name="von Grotthuss M."/>
            <person name="Hillier L.W."/>
            <person name="Roote J."/>
            <person name="Ashburner M."/>
            <person name="Bergman C.M."/>
        </authorList>
    </citation>
    <scope>NUCLEOTIDE SEQUENCE [LARGE SCALE GENOMIC DNA]</scope>
    <source>
        <strain evidence="6">Tai18E2</strain>
        <strain evidence="7">Tai18E2 / Tucson 14021-0261.01</strain>
    </source>
</reference>
<dbReference type="OrthoDB" id="340227at2759"/>
<dbReference type="SMART" id="SM00715">
    <property type="entry name" value="LA"/>
    <property type="match status" value="1"/>
</dbReference>
<reference evidence="6" key="4">
    <citation type="submission" date="2015-11" db="EMBL/GenBank/DDBJ databases">
        <authorList>
            <consortium name="FlyBase"/>
        </authorList>
    </citation>
    <scope>NUCLEOTIDE SEQUENCE</scope>
    <source>
        <strain evidence="6">Tai18E2</strain>
    </source>
</reference>
<feature type="region of interest" description="Disordered" evidence="4">
    <location>
        <begin position="267"/>
        <end position="378"/>
    </location>
</feature>
<feature type="compositionally biased region" description="Low complexity" evidence="4">
    <location>
        <begin position="235"/>
        <end position="245"/>
    </location>
</feature>
<dbReference type="PANTHER" id="PTHR22792">
    <property type="entry name" value="LUPUS LA PROTEIN-RELATED"/>
    <property type="match status" value="1"/>
</dbReference>
<feature type="region of interest" description="Disordered" evidence="4">
    <location>
        <begin position="134"/>
        <end position="184"/>
    </location>
</feature>
<evidence type="ECO:0000256" key="4">
    <source>
        <dbReference type="SAM" id="MobiDB-lite"/>
    </source>
</evidence>
<feature type="domain" description="HTH La-type RNA-binding" evidence="5">
    <location>
        <begin position="15"/>
        <end position="106"/>
    </location>
</feature>
<dbReference type="SUPFAM" id="SSF46785">
    <property type="entry name" value="Winged helix' DNA-binding domain"/>
    <property type="match status" value="1"/>
</dbReference>
<dbReference type="EMBL" id="CM000160">
    <property type="protein sequence ID" value="KRK04262.1"/>
    <property type="molecule type" value="Genomic_DNA"/>
</dbReference>
<dbReference type="GO" id="GO:0048255">
    <property type="term" value="P:mRNA stabilization"/>
    <property type="evidence" value="ECO:0007669"/>
    <property type="project" value="InterPro"/>
</dbReference>
<dbReference type="PROSITE" id="PS50961">
    <property type="entry name" value="HTH_LA"/>
    <property type="match status" value="1"/>
</dbReference>
<evidence type="ECO:0000313" key="6">
    <source>
        <dbReference type="EMBL" id="KRK04262.1"/>
    </source>
</evidence>
<keyword evidence="7" id="KW-1185">Reference proteome</keyword>
<keyword evidence="1 3" id="KW-0694">RNA-binding</keyword>
<evidence type="ECO:0000259" key="5">
    <source>
        <dbReference type="PROSITE" id="PS50961"/>
    </source>
</evidence>
<accession>A0A0R1E4U7</accession>
<feature type="compositionally biased region" description="Polar residues" evidence="4">
    <location>
        <begin position="867"/>
        <end position="894"/>
    </location>
</feature>
<dbReference type="EMBL" id="CM000160">
    <property type="protein sequence ID" value="KRK04263.1"/>
    <property type="molecule type" value="Genomic_DNA"/>
</dbReference>
<feature type="compositionally biased region" description="Low complexity" evidence="4">
    <location>
        <begin position="591"/>
        <end position="609"/>
    </location>
</feature>
<dbReference type="GO" id="GO:0045727">
    <property type="term" value="P:positive regulation of translation"/>
    <property type="evidence" value="ECO:0007669"/>
    <property type="project" value="TreeGrafter"/>
</dbReference>
<dbReference type="GO" id="GO:0000339">
    <property type="term" value="F:RNA cap binding"/>
    <property type="evidence" value="ECO:0007669"/>
    <property type="project" value="InterPro"/>
</dbReference>
<dbReference type="InterPro" id="IPR045180">
    <property type="entry name" value="La_dom_prot"/>
</dbReference>
<dbReference type="InterPro" id="IPR006630">
    <property type="entry name" value="La_HTH"/>
</dbReference>
<feature type="region of interest" description="Disordered" evidence="4">
    <location>
        <begin position="834"/>
        <end position="969"/>
    </location>
</feature>
<dbReference type="Proteomes" id="UP000002282">
    <property type="component" value="Chromosome 3R"/>
</dbReference>
<dbReference type="FunFam" id="1.10.10.10:FF:000131">
    <property type="entry name" value="la-related protein 1B isoform X2"/>
    <property type="match status" value="1"/>
</dbReference>
<dbReference type="SMART" id="SM00684">
    <property type="entry name" value="DM15"/>
    <property type="match status" value="3"/>
</dbReference>
<dbReference type="InterPro" id="IPR036388">
    <property type="entry name" value="WH-like_DNA-bd_sf"/>
</dbReference>
<dbReference type="GO" id="GO:0010494">
    <property type="term" value="C:cytoplasmic stress granule"/>
    <property type="evidence" value="ECO:0007669"/>
    <property type="project" value="TreeGrafter"/>
</dbReference>
<dbReference type="GO" id="GO:0008187">
    <property type="term" value="F:poly-pyrimidine tract binding"/>
    <property type="evidence" value="ECO:0007669"/>
    <property type="project" value="UniProtKB-ARBA"/>
</dbReference>
<dbReference type="GO" id="GO:0005829">
    <property type="term" value="C:cytosol"/>
    <property type="evidence" value="ECO:0007669"/>
    <property type="project" value="TreeGrafter"/>
</dbReference>
<feature type="region of interest" description="Disordered" evidence="4">
    <location>
        <begin position="543"/>
        <end position="566"/>
    </location>
</feature>
<evidence type="ECO:0000256" key="1">
    <source>
        <dbReference type="ARBA" id="ARBA00022884"/>
    </source>
</evidence>
<dbReference type="SMR" id="A0A0R1E4U7"/>
<dbReference type="InterPro" id="IPR006607">
    <property type="entry name" value="DM15"/>
</dbReference>
<evidence type="ECO:0000256" key="2">
    <source>
        <dbReference type="ARBA" id="ARBA00072183"/>
    </source>
</evidence>
<dbReference type="Pfam" id="PF05383">
    <property type="entry name" value="La"/>
    <property type="match status" value="1"/>
</dbReference>
<sequence>MGTHYFGNVPAAYIEMDANSVKEAIKKQVEYYFSVDNLTGDFFLRRKMDPEGYIPVTLIASFHRVLALTTDVAVIVNAIKESDKLELFEGYKVRTKTTPTTWPITDVPEITEGEQKAIGTLQQEQLEQIDGQEKLEEQTEVGSPPPILTSAMATKPLSSIPPPPVPRNSQSLVPKMLQDKQQSRTSTIAALNSVNAISALTQQVEGGAAELAGHLSGLAESVKPKSTSTPDKRTAASAGNGAGSAAALVAEPDGIWKEVKRRSKTNAIKENATTPPQQQQPPLSQTLNNNNDNVKTNNTSSKSKSSSNNAPSNASSSATVCVTTNNASSATKATTKTTTTSTATTTTNNNIKSGNAAYSKTHSKSSSKTAAPPSAQCHAEKEELDFQFDEELMDPLPPGTGRINNFTENFSDDDESDYEFADRDINKLLIVAQVGRAPKHEGYDRTADFTSRTKITQDLENIINDGLVNYEEDLWTTTNVVADYKTVNVISQADFEKLAGGRNKSVLPPQVVPPPPPFEEDLDETLVGDTTLNSTLNNTLKSRRARFYAAPNSHSIDPRTPRKRKLRHTANPPVEAHVGWLLDTVEHRPRTTSMGSSAGTSPTASSYGSFGSSVPQSLPVFQHPSHALLKENNFTQQAYHKYHSRCLKERRRLGYGQSQEMNTLYRFWSFFLRENFNKSMYNEFRSLALEDADNGFRYGLECLFRFFSYGLEKKFRPNVYQDFQDETVADYETGQLYGLEKFWAFLKYYKNGEKLEVQPKLAEYLKSFKNIEDFRVVEPEINEMLQGVGSLNPGRQLNRHRSVSESDGTAVVAGGGRRLNTTITNRSDYVGRLLQQQHQQQQQQQHHQYQQGYGGYNQQQNRRRTGSFGSSTVRIRSGSLGNKPQVANRNQGSQHELRRGGSNSGLAPHKRQQQQQKPKPGAGSQTNSARATTSAAAASAAASAATSTAGGTAAATPAVTVSGSSSSQK</sequence>
<feature type="compositionally biased region" description="Low complexity" evidence="4">
    <location>
        <begin position="273"/>
        <end position="375"/>
    </location>
</feature>
<feature type="region of interest" description="Disordered" evidence="4">
    <location>
        <begin position="792"/>
        <end position="819"/>
    </location>
</feature>
<feature type="compositionally biased region" description="Low complexity" evidence="4">
    <location>
        <begin position="928"/>
        <end position="969"/>
    </location>
</feature>
<evidence type="ECO:0000313" key="7">
    <source>
        <dbReference type="Proteomes" id="UP000002282"/>
    </source>
</evidence>
<dbReference type="AlphaFoldDB" id="A0A0R1E4U7"/>
<gene>
    <name evidence="6" type="primary">Dyak\GE10516</name>
    <name evidence="6" type="ORF">Dyak_GE10516</name>
</gene>
<feature type="region of interest" description="Disordered" evidence="4">
    <location>
        <begin position="590"/>
        <end position="610"/>
    </location>
</feature>
<feature type="region of interest" description="Disordered" evidence="4">
    <location>
        <begin position="220"/>
        <end position="245"/>
    </location>
</feature>
<reference evidence="6 7" key="2">
    <citation type="journal article" date="2007" name="Nature">
        <title>Evolution of genes and genomes on the Drosophila phylogeny.</title>
        <authorList>
            <consortium name="Drosophila 12 Genomes Consortium"/>
            <person name="Clark A.G."/>
            <person name="Eisen M.B."/>
            <person name="Smith D.R."/>
            <person name="Bergman C.M."/>
            <person name="Oliver B."/>
            <person name="Markow T.A."/>
            <person name="Kaufman T.C."/>
            <person name="Kellis M."/>
            <person name="Gelbart W."/>
            <person name="Iyer V.N."/>
            <person name="Pollard D.A."/>
            <person name="Sackton T.B."/>
            <person name="Larracuente A.M."/>
            <person name="Singh N.D."/>
            <person name="Abad J.P."/>
            <person name="Abt D.N."/>
            <person name="Adryan B."/>
            <person name="Aguade M."/>
            <person name="Akashi H."/>
            <person name="Anderson W.W."/>
            <person name="Aquadro C.F."/>
            <person name="Ardell D.H."/>
            <person name="Arguello R."/>
            <person name="Artieri C.G."/>
            <person name="Barbash D.A."/>
            <person name="Barker D."/>
            <person name="Barsanti P."/>
            <person name="Batterham P."/>
            <person name="Batzoglou S."/>
            <person name="Begun D."/>
            <person name="Bhutkar A."/>
            <person name="Blanco E."/>
            <person name="Bosak S.A."/>
            <person name="Bradley R.K."/>
            <person name="Brand A.D."/>
            <person name="Brent M.R."/>
            <person name="Brooks A.N."/>
            <person name="Brown R.H."/>
            <person name="Butlin R.K."/>
            <person name="Caggese C."/>
            <person name="Calvi B.R."/>
            <person name="Bernardo de Carvalho A."/>
            <person name="Caspi A."/>
            <person name="Castrezana S."/>
            <person name="Celniker S.E."/>
            <person name="Chang J.L."/>
            <person name="Chapple C."/>
            <person name="Chatterji S."/>
            <person name="Chinwalla A."/>
            <person name="Civetta A."/>
            <person name="Clifton S.W."/>
            <person name="Comeron J.M."/>
            <person name="Costello J.C."/>
            <person name="Coyne J.A."/>
            <person name="Daub J."/>
            <person name="David R.G."/>
            <person name="Delcher A.L."/>
            <person name="Delehaunty K."/>
            <person name="Do C.B."/>
            <person name="Ebling H."/>
            <person name="Edwards K."/>
            <person name="Eickbush T."/>
            <person name="Evans J.D."/>
            <person name="Filipski A."/>
            <person name="Findeiss S."/>
            <person name="Freyhult E."/>
            <person name="Fulton L."/>
            <person name="Fulton R."/>
            <person name="Garcia A.C."/>
            <person name="Gardiner A."/>
            <person name="Garfield D.A."/>
            <person name="Garvin B.E."/>
            <person name="Gibson G."/>
            <person name="Gilbert D."/>
            <person name="Gnerre S."/>
            <person name="Godfrey J."/>
            <person name="Good R."/>
            <person name="Gotea V."/>
            <person name="Gravely B."/>
            <person name="Greenberg A.J."/>
            <person name="Griffiths-Jones S."/>
            <person name="Gross S."/>
            <person name="Guigo R."/>
            <person name="Gustafson E.A."/>
            <person name="Haerty W."/>
            <person name="Hahn M.W."/>
            <person name="Halligan D.L."/>
            <person name="Halpern A.L."/>
            <person name="Halter G.M."/>
            <person name="Han M.V."/>
            <person name="Heger A."/>
            <person name="Hillier L."/>
            <person name="Hinrichs A.S."/>
            <person name="Holmes I."/>
            <person name="Hoskins R.A."/>
            <person name="Hubisz M.J."/>
            <person name="Hultmark D."/>
            <person name="Huntley M.A."/>
            <person name="Jaffe D.B."/>
            <person name="Jagadeeshan S."/>
            <person name="Jeck W.R."/>
            <person name="Johnson J."/>
            <person name="Jones C.D."/>
            <person name="Jordan W.C."/>
            <person name="Karpen G.H."/>
            <person name="Kataoka E."/>
            <person name="Keightley P.D."/>
            <person name="Kheradpour P."/>
            <person name="Kirkness E.F."/>
            <person name="Koerich L.B."/>
            <person name="Kristiansen K."/>
            <person name="Kudrna D."/>
            <person name="Kulathinal R.J."/>
            <person name="Kumar S."/>
            <person name="Kwok R."/>
            <person name="Lander E."/>
            <person name="Langley C.H."/>
            <person name="Lapoint R."/>
            <person name="Lazzaro B.P."/>
            <person name="Lee S.J."/>
            <person name="Levesque L."/>
            <person name="Li R."/>
            <person name="Lin C.F."/>
            <person name="Lin M.F."/>
            <person name="Lindblad-Toh K."/>
            <person name="Llopart A."/>
            <person name="Long M."/>
            <person name="Low L."/>
            <person name="Lozovsky E."/>
            <person name="Lu J."/>
            <person name="Luo M."/>
            <person name="Machado C.A."/>
            <person name="Makalowski W."/>
            <person name="Marzo M."/>
            <person name="Matsuda M."/>
            <person name="Matzkin L."/>
            <person name="McAllister B."/>
            <person name="McBride C.S."/>
            <person name="McKernan B."/>
            <person name="McKernan K."/>
            <person name="Mendez-Lago M."/>
            <person name="Minx P."/>
            <person name="Mollenhauer M.U."/>
            <person name="Montooth K."/>
            <person name="Mount S.M."/>
            <person name="Mu X."/>
            <person name="Myers E."/>
            <person name="Negre B."/>
            <person name="Newfeld S."/>
            <person name="Nielsen R."/>
            <person name="Noor M.A."/>
            <person name="O'Grady P."/>
            <person name="Pachter L."/>
            <person name="Papaceit M."/>
            <person name="Parisi M.J."/>
            <person name="Parisi M."/>
            <person name="Parts L."/>
            <person name="Pedersen J.S."/>
            <person name="Pesole G."/>
            <person name="Phillippy A.M."/>
            <person name="Ponting C.P."/>
            <person name="Pop M."/>
            <person name="Porcelli D."/>
            <person name="Powell J.R."/>
            <person name="Prohaska S."/>
            <person name="Pruitt K."/>
            <person name="Puig M."/>
            <person name="Quesneville H."/>
            <person name="Ram K.R."/>
            <person name="Rand D."/>
            <person name="Rasmussen M.D."/>
            <person name="Reed L.K."/>
            <person name="Reenan R."/>
            <person name="Reily A."/>
            <person name="Remington K.A."/>
            <person name="Rieger T.T."/>
            <person name="Ritchie M.G."/>
            <person name="Robin C."/>
            <person name="Rogers Y.H."/>
            <person name="Rohde C."/>
            <person name="Rozas J."/>
            <person name="Rubenfield M.J."/>
            <person name="Ruiz A."/>
            <person name="Russo S."/>
            <person name="Salzberg S.L."/>
            <person name="Sanchez-Gracia A."/>
            <person name="Saranga D.J."/>
            <person name="Sato H."/>
            <person name="Schaeffer S.W."/>
            <person name="Schatz M.C."/>
            <person name="Schlenke T."/>
            <person name="Schwartz R."/>
            <person name="Segarra C."/>
            <person name="Singh R.S."/>
            <person name="Sirot L."/>
            <person name="Sirota M."/>
            <person name="Sisneros N.B."/>
            <person name="Smith C.D."/>
            <person name="Smith T.F."/>
            <person name="Spieth J."/>
            <person name="Stage D.E."/>
            <person name="Stark A."/>
            <person name="Stephan W."/>
            <person name="Strausberg R.L."/>
            <person name="Strempel S."/>
            <person name="Sturgill D."/>
            <person name="Sutton G."/>
            <person name="Sutton G.G."/>
            <person name="Tao W."/>
            <person name="Teichmann S."/>
            <person name="Tobari Y.N."/>
            <person name="Tomimura Y."/>
            <person name="Tsolas J.M."/>
            <person name="Valente V.L."/>
            <person name="Venter E."/>
            <person name="Venter J.C."/>
            <person name="Vicario S."/>
            <person name="Vieira F.G."/>
            <person name="Vilella A.J."/>
            <person name="Villasante A."/>
            <person name="Walenz B."/>
            <person name="Wang J."/>
            <person name="Wasserman M."/>
            <person name="Watts T."/>
            <person name="Wilson D."/>
            <person name="Wilson R.K."/>
            <person name="Wing R.A."/>
            <person name="Wolfner M.F."/>
            <person name="Wong A."/>
            <person name="Wong G.K."/>
            <person name="Wu C.I."/>
            <person name="Wu G."/>
            <person name="Yamamoto D."/>
            <person name="Yang H.P."/>
            <person name="Yang S.P."/>
            <person name="Yorke J.A."/>
            <person name="Yoshida K."/>
            <person name="Zdobnov E."/>
            <person name="Zhang P."/>
            <person name="Zhang Y."/>
            <person name="Zimin A.V."/>
            <person name="Baldwin J."/>
            <person name="Abdouelleil A."/>
            <person name="Abdulkadir J."/>
            <person name="Abebe A."/>
            <person name="Abera B."/>
            <person name="Abreu J."/>
            <person name="Acer S.C."/>
            <person name="Aftuck L."/>
            <person name="Alexander A."/>
            <person name="An P."/>
            <person name="Anderson E."/>
            <person name="Anderson S."/>
            <person name="Arachi H."/>
            <person name="Azer M."/>
            <person name="Bachantsang P."/>
            <person name="Barry A."/>
            <person name="Bayul T."/>
            <person name="Berlin A."/>
            <person name="Bessette D."/>
            <person name="Bloom T."/>
            <person name="Blye J."/>
            <person name="Boguslavskiy L."/>
            <person name="Bonnet C."/>
            <person name="Boukhgalter B."/>
            <person name="Bourzgui I."/>
            <person name="Brown A."/>
            <person name="Cahill P."/>
            <person name="Channer S."/>
            <person name="Cheshatsang Y."/>
            <person name="Chuda L."/>
            <person name="Citroen M."/>
            <person name="Collymore A."/>
            <person name="Cooke P."/>
            <person name="Costello M."/>
            <person name="D'Aco K."/>
            <person name="Daza R."/>
            <person name="De Haan G."/>
            <person name="DeGray S."/>
            <person name="DeMaso C."/>
            <person name="Dhargay N."/>
            <person name="Dooley K."/>
            <person name="Dooley E."/>
            <person name="Doricent M."/>
            <person name="Dorje P."/>
            <person name="Dorjee K."/>
            <person name="Dupes A."/>
            <person name="Elong R."/>
            <person name="Falk J."/>
            <person name="Farina A."/>
            <person name="Faro S."/>
            <person name="Ferguson D."/>
            <person name="Fisher S."/>
            <person name="Foley C.D."/>
            <person name="Franke A."/>
            <person name="Friedrich D."/>
            <person name="Gadbois L."/>
            <person name="Gearin G."/>
            <person name="Gearin C.R."/>
            <person name="Giannoukos G."/>
            <person name="Goode T."/>
            <person name="Graham J."/>
            <person name="Grandbois E."/>
            <person name="Grewal S."/>
            <person name="Gyaltsen K."/>
            <person name="Hafez N."/>
            <person name="Hagos B."/>
            <person name="Hall J."/>
            <person name="Henson C."/>
            <person name="Hollinger A."/>
            <person name="Honan T."/>
            <person name="Huard M.D."/>
            <person name="Hughes L."/>
            <person name="Hurhula B."/>
            <person name="Husby M.E."/>
            <person name="Kamat A."/>
            <person name="Kanga B."/>
            <person name="Kashin S."/>
            <person name="Khazanovich D."/>
            <person name="Kisner P."/>
            <person name="Lance K."/>
            <person name="Lara M."/>
            <person name="Lee W."/>
            <person name="Lennon N."/>
            <person name="Letendre F."/>
            <person name="LeVine R."/>
            <person name="Lipovsky A."/>
            <person name="Liu X."/>
            <person name="Liu J."/>
            <person name="Liu S."/>
            <person name="Lokyitsang T."/>
            <person name="Lokyitsang Y."/>
            <person name="Lubonja R."/>
            <person name="Lui A."/>
            <person name="MacDonald P."/>
            <person name="Magnisalis V."/>
            <person name="Maru K."/>
            <person name="Matthews C."/>
            <person name="McCusker W."/>
            <person name="McDonough S."/>
            <person name="Mehta T."/>
            <person name="Meldrim J."/>
            <person name="Meneus L."/>
            <person name="Mihai O."/>
            <person name="Mihalev A."/>
            <person name="Mihova T."/>
            <person name="Mittelman R."/>
            <person name="Mlenga V."/>
            <person name="Montmayeur A."/>
            <person name="Mulrain L."/>
            <person name="Navidi A."/>
            <person name="Naylor J."/>
            <person name="Negash T."/>
            <person name="Nguyen T."/>
            <person name="Nguyen N."/>
            <person name="Nicol R."/>
            <person name="Norbu C."/>
            <person name="Norbu N."/>
            <person name="Novod N."/>
            <person name="O'Neill B."/>
            <person name="Osman S."/>
            <person name="Markiewicz E."/>
            <person name="Oyono O.L."/>
            <person name="Patti C."/>
            <person name="Phunkhang P."/>
            <person name="Pierre F."/>
            <person name="Priest M."/>
            <person name="Raghuraman S."/>
            <person name="Rege F."/>
            <person name="Reyes R."/>
            <person name="Rise C."/>
            <person name="Rogov P."/>
            <person name="Ross K."/>
            <person name="Ryan E."/>
            <person name="Settipalli S."/>
            <person name="Shea T."/>
            <person name="Sherpa N."/>
            <person name="Shi L."/>
            <person name="Shih D."/>
            <person name="Sparrow T."/>
            <person name="Spaulding J."/>
            <person name="Stalker J."/>
            <person name="Stange-Thomann N."/>
            <person name="Stavropoulos S."/>
            <person name="Stone C."/>
            <person name="Strader C."/>
            <person name="Tesfaye S."/>
            <person name="Thomson T."/>
            <person name="Thoulutsang Y."/>
            <person name="Thoulutsang D."/>
            <person name="Topham K."/>
            <person name="Topping I."/>
            <person name="Tsamla T."/>
            <person name="Vassiliev H."/>
            <person name="Vo A."/>
            <person name="Wangchuk T."/>
            <person name="Wangdi T."/>
            <person name="Weiand M."/>
            <person name="Wilkinson J."/>
            <person name="Wilson A."/>
            <person name="Yadav S."/>
            <person name="Young G."/>
            <person name="Yu Q."/>
            <person name="Zembek L."/>
            <person name="Zhong D."/>
            <person name="Zimmer A."/>
            <person name="Zwirko Z."/>
            <person name="Jaffe D.B."/>
            <person name="Alvarez P."/>
            <person name="Brockman W."/>
            <person name="Butler J."/>
            <person name="Chin C."/>
            <person name="Gnerre S."/>
            <person name="Grabherr M."/>
            <person name="Kleber M."/>
            <person name="Mauceli E."/>
            <person name="MacCallum I."/>
        </authorList>
    </citation>
    <scope>NUCLEOTIDE SEQUENCE [LARGE SCALE GENOMIC DNA]</scope>
    <source>
        <strain evidence="6">Tai18E2</strain>
        <strain evidence="7">Tai18E2 / Tucson 14021-0261.01</strain>
    </source>
</reference>
<evidence type="ECO:0000256" key="3">
    <source>
        <dbReference type="PROSITE-ProRule" id="PRU00332"/>
    </source>
</evidence>
<dbReference type="CDD" id="cd08034">
    <property type="entry name" value="LARP_1_2"/>
    <property type="match status" value="1"/>
</dbReference>
<dbReference type="Pfam" id="PF21071">
    <property type="entry name" value="LARP1_HEAT"/>
    <property type="match status" value="1"/>
</dbReference>